<protein>
    <submittedName>
        <fullName evidence="1">Cytidylate kinase-like family protein</fullName>
    </submittedName>
</protein>
<dbReference type="GO" id="GO:0016301">
    <property type="term" value="F:kinase activity"/>
    <property type="evidence" value="ECO:0007669"/>
    <property type="project" value="UniProtKB-KW"/>
</dbReference>
<dbReference type="EMBL" id="DVHL01000015">
    <property type="protein sequence ID" value="HIR65583.1"/>
    <property type="molecule type" value="Genomic_DNA"/>
</dbReference>
<dbReference type="InterPro" id="IPR027417">
    <property type="entry name" value="P-loop_NTPase"/>
</dbReference>
<accession>A0A9D1E399</accession>
<reference evidence="1" key="2">
    <citation type="journal article" date="2021" name="PeerJ">
        <title>Extensive microbial diversity within the chicken gut microbiome revealed by metagenomics and culture.</title>
        <authorList>
            <person name="Gilroy R."/>
            <person name="Ravi A."/>
            <person name="Getino M."/>
            <person name="Pursley I."/>
            <person name="Horton D.L."/>
            <person name="Alikhan N.F."/>
            <person name="Baker D."/>
            <person name="Gharbi K."/>
            <person name="Hall N."/>
            <person name="Watson M."/>
            <person name="Adriaenssens E.M."/>
            <person name="Foster-Nyarko E."/>
            <person name="Jarju S."/>
            <person name="Secka A."/>
            <person name="Antonio M."/>
            <person name="Oren A."/>
            <person name="Chaudhuri R.R."/>
            <person name="La Ragione R."/>
            <person name="Hildebrand F."/>
            <person name="Pallen M.J."/>
        </authorList>
    </citation>
    <scope>NUCLEOTIDE SEQUENCE</scope>
    <source>
        <strain evidence="1">CHK121-14286</strain>
    </source>
</reference>
<name>A0A9D1E399_9BACT</name>
<comment type="caution">
    <text evidence="1">The sequence shown here is derived from an EMBL/GenBank/DDBJ whole genome shotgun (WGS) entry which is preliminary data.</text>
</comment>
<proteinExistence type="predicted"/>
<dbReference type="AlphaFoldDB" id="A0A9D1E399"/>
<gene>
    <name evidence="1" type="ORF">IAC95_01680</name>
</gene>
<dbReference type="Proteomes" id="UP000824200">
    <property type="component" value="Unassembled WGS sequence"/>
</dbReference>
<reference evidence="1" key="1">
    <citation type="submission" date="2020-10" db="EMBL/GenBank/DDBJ databases">
        <authorList>
            <person name="Gilroy R."/>
        </authorList>
    </citation>
    <scope>NUCLEOTIDE SEQUENCE</scope>
    <source>
        <strain evidence="1">CHK121-14286</strain>
    </source>
</reference>
<organism evidence="1 2">
    <name type="scientific">Candidatus Fimimonas gallinarum</name>
    <dbReference type="NCBI Taxonomy" id="2840821"/>
    <lineage>
        <taxon>Bacteria</taxon>
        <taxon>Pseudomonadati</taxon>
        <taxon>Myxococcota</taxon>
        <taxon>Myxococcia</taxon>
        <taxon>Myxococcales</taxon>
        <taxon>Cystobacterineae</taxon>
        <taxon>Myxococcaceae</taxon>
        <taxon>Myxococcaceae incertae sedis</taxon>
        <taxon>Candidatus Fimimonas</taxon>
    </lineage>
</organism>
<keyword evidence="1" id="KW-0808">Transferase</keyword>
<dbReference type="SUPFAM" id="SSF52540">
    <property type="entry name" value="P-loop containing nucleoside triphosphate hydrolases"/>
    <property type="match status" value="1"/>
</dbReference>
<dbReference type="Gene3D" id="3.40.50.300">
    <property type="entry name" value="P-loop containing nucleotide triphosphate hydrolases"/>
    <property type="match status" value="1"/>
</dbReference>
<keyword evidence="1" id="KW-0418">Kinase</keyword>
<dbReference type="Pfam" id="PF13189">
    <property type="entry name" value="Cytidylate_kin2"/>
    <property type="match status" value="1"/>
</dbReference>
<evidence type="ECO:0000313" key="2">
    <source>
        <dbReference type="Proteomes" id="UP000824200"/>
    </source>
</evidence>
<sequence>MKNRIITISREFGSAGRTIGKKVAEKLGIPCYDQEIIEKVAEESGFAHDYISEHGEYATQSSWIGNIFSMRANNTMSNQDILWVAQSNTVKELAQKGACVIVGRCADYILRDDFPLLKVFVHADMSVRADRIVRLYGERADSPEKRLKEKDKQRSAYYRYYTDMEWGKAQNYHLSLDSGVLGIDNCVDTVVRLYKALD</sequence>
<evidence type="ECO:0000313" key="1">
    <source>
        <dbReference type="EMBL" id="HIR65583.1"/>
    </source>
</evidence>